<organism evidence="2 3">
    <name type="scientific">Vulcanimicrobium alpinum</name>
    <dbReference type="NCBI Taxonomy" id="3016050"/>
    <lineage>
        <taxon>Bacteria</taxon>
        <taxon>Bacillati</taxon>
        <taxon>Vulcanimicrobiota</taxon>
        <taxon>Vulcanimicrobiia</taxon>
        <taxon>Vulcanimicrobiales</taxon>
        <taxon>Vulcanimicrobiaceae</taxon>
        <taxon>Vulcanimicrobium</taxon>
    </lineage>
</organism>
<dbReference type="RefSeq" id="WP_317995241.1">
    <property type="nucleotide sequence ID" value="NZ_AP025523.1"/>
</dbReference>
<reference evidence="2 3" key="1">
    <citation type="journal article" date="2022" name="ISME Commun">
        <title>Vulcanimicrobium alpinus gen. nov. sp. nov., the first cultivated representative of the candidate phylum 'Eremiobacterota', is a metabolically versatile aerobic anoxygenic phototroph.</title>
        <authorList>
            <person name="Yabe S."/>
            <person name="Muto K."/>
            <person name="Abe K."/>
            <person name="Yokota A."/>
            <person name="Staudigel H."/>
            <person name="Tebo B.M."/>
        </authorList>
    </citation>
    <scope>NUCLEOTIDE SEQUENCE [LARGE SCALE GENOMIC DNA]</scope>
    <source>
        <strain evidence="2 3">WC8-2</strain>
    </source>
</reference>
<dbReference type="EMBL" id="AP025523">
    <property type="protein sequence ID" value="BDE07663.1"/>
    <property type="molecule type" value="Genomic_DNA"/>
</dbReference>
<keyword evidence="1" id="KW-0175">Coiled coil</keyword>
<accession>A0AAN2CB72</accession>
<protein>
    <submittedName>
        <fullName evidence="2">Uncharacterized protein</fullName>
    </submittedName>
</protein>
<proteinExistence type="predicted"/>
<evidence type="ECO:0000313" key="2">
    <source>
        <dbReference type="EMBL" id="BDE07663.1"/>
    </source>
</evidence>
<dbReference type="Proteomes" id="UP001317532">
    <property type="component" value="Chromosome"/>
</dbReference>
<evidence type="ECO:0000313" key="3">
    <source>
        <dbReference type="Proteomes" id="UP001317532"/>
    </source>
</evidence>
<name>A0AAN2CB72_UNVUL</name>
<sequence length="273" mass="29295">MSLMTAISTAAGTTNHGAALLPAESDARAATDFCRALAADSVYDASNDGGVLASALEDQAIDVTRYPSPRPGRFGLATALGLPAGSASARDTLIRELSDRSDTVLLSWDWSEVGRPTAGVAYSWLIALAQAGLHVDFIASGDGTLRNLLLFRRSAEPLTSRLLQTMAHVIVNTHRARAAQEELSSLRSTRATDLTQIERLDTENRLLRQRIDAHSREIAALRGALADVNDLLSHELEAVHSAEAVVAEDIDALTASPLWRLKLRLAGVKRGRE</sequence>
<evidence type="ECO:0000256" key="1">
    <source>
        <dbReference type="SAM" id="Coils"/>
    </source>
</evidence>
<dbReference type="KEGG" id="vab:WPS_29390"/>
<feature type="coiled-coil region" evidence="1">
    <location>
        <begin position="197"/>
        <end position="224"/>
    </location>
</feature>
<gene>
    <name evidence="2" type="ORF">WPS_29390</name>
</gene>
<dbReference type="AlphaFoldDB" id="A0AAN2CB72"/>
<keyword evidence="3" id="KW-1185">Reference proteome</keyword>